<evidence type="ECO:0000313" key="2">
    <source>
        <dbReference type="Proteomes" id="UP000655443"/>
    </source>
</evidence>
<dbReference type="EMBL" id="BMVG01000013">
    <property type="protein sequence ID" value="GHE07365.1"/>
    <property type="molecule type" value="Genomic_DNA"/>
</dbReference>
<evidence type="ECO:0000313" key="1">
    <source>
        <dbReference type="EMBL" id="GHE07365.1"/>
    </source>
</evidence>
<comment type="caution">
    <text evidence="1">The sequence shown here is derived from an EMBL/GenBank/DDBJ whole genome shotgun (WGS) entry which is preliminary data.</text>
</comment>
<name>A0A919D4D8_9ACTN</name>
<reference evidence="1" key="2">
    <citation type="submission" date="2020-09" db="EMBL/GenBank/DDBJ databases">
        <authorList>
            <person name="Sun Q."/>
            <person name="Ohkuma M."/>
        </authorList>
    </citation>
    <scope>NUCLEOTIDE SEQUENCE</scope>
    <source>
        <strain evidence="1">JCM 4714</strain>
    </source>
</reference>
<dbReference type="Proteomes" id="UP000655443">
    <property type="component" value="Unassembled WGS sequence"/>
</dbReference>
<reference evidence="1" key="1">
    <citation type="journal article" date="2014" name="Int. J. Syst. Evol. Microbiol.">
        <title>Complete genome sequence of Corynebacterium casei LMG S-19264T (=DSM 44701T), isolated from a smear-ripened cheese.</title>
        <authorList>
            <consortium name="US DOE Joint Genome Institute (JGI-PGF)"/>
            <person name="Walter F."/>
            <person name="Albersmeier A."/>
            <person name="Kalinowski J."/>
            <person name="Ruckert C."/>
        </authorList>
    </citation>
    <scope>NUCLEOTIDE SEQUENCE</scope>
    <source>
        <strain evidence="1">JCM 4714</strain>
    </source>
</reference>
<dbReference type="AlphaFoldDB" id="A0A919D4D8"/>
<dbReference type="RefSeq" id="WP_229881955.1">
    <property type="nucleotide sequence ID" value="NZ_BMVG01000013.1"/>
</dbReference>
<keyword evidence="2" id="KW-1185">Reference proteome</keyword>
<accession>A0A919D4D8</accession>
<gene>
    <name evidence="1" type="ORF">GCM10010339_52170</name>
</gene>
<organism evidence="1 2">
    <name type="scientific">Streptomyces alanosinicus</name>
    <dbReference type="NCBI Taxonomy" id="68171"/>
    <lineage>
        <taxon>Bacteria</taxon>
        <taxon>Bacillati</taxon>
        <taxon>Actinomycetota</taxon>
        <taxon>Actinomycetes</taxon>
        <taxon>Kitasatosporales</taxon>
        <taxon>Streptomycetaceae</taxon>
        <taxon>Streptomyces</taxon>
    </lineage>
</organism>
<protein>
    <submittedName>
        <fullName evidence="1">Uncharacterized protein</fullName>
    </submittedName>
</protein>
<sequence>MPLRLLLRTYTLGAKELFRALRETARPEERDALTERYLDEQAVLAAERYEQRRSRARALLDGRPAA</sequence>
<proteinExistence type="predicted"/>